<dbReference type="AlphaFoldDB" id="A0A1M5I7U1"/>
<reference evidence="1 2" key="1">
    <citation type="submission" date="2016-11" db="EMBL/GenBank/DDBJ databases">
        <authorList>
            <person name="Jaros S."/>
            <person name="Januszkiewicz K."/>
            <person name="Wedrychowicz H."/>
        </authorList>
    </citation>
    <scope>NUCLEOTIDE SEQUENCE [LARGE SCALE GENOMIC DNA]</scope>
    <source>
        <strain evidence="1 2">DSM 26897</strain>
    </source>
</reference>
<sequence>MRHLLLRIHQAPATVHSDNKPTTANWLALPSTLN</sequence>
<organism evidence="1 2">
    <name type="scientific">Cnuella takakiae</name>
    <dbReference type="NCBI Taxonomy" id="1302690"/>
    <lineage>
        <taxon>Bacteria</taxon>
        <taxon>Pseudomonadati</taxon>
        <taxon>Bacteroidota</taxon>
        <taxon>Chitinophagia</taxon>
        <taxon>Chitinophagales</taxon>
        <taxon>Chitinophagaceae</taxon>
        <taxon>Cnuella</taxon>
    </lineage>
</organism>
<evidence type="ECO:0000313" key="2">
    <source>
        <dbReference type="Proteomes" id="UP000184368"/>
    </source>
</evidence>
<protein>
    <submittedName>
        <fullName evidence="1">Uncharacterized protein</fullName>
    </submittedName>
</protein>
<keyword evidence="2" id="KW-1185">Reference proteome</keyword>
<dbReference type="Proteomes" id="UP000184368">
    <property type="component" value="Unassembled WGS sequence"/>
</dbReference>
<name>A0A1M5I7U1_9BACT</name>
<dbReference type="EMBL" id="FQUO01000022">
    <property type="protein sequence ID" value="SHG24326.1"/>
    <property type="molecule type" value="Genomic_DNA"/>
</dbReference>
<evidence type="ECO:0000313" key="1">
    <source>
        <dbReference type="EMBL" id="SHG24326.1"/>
    </source>
</evidence>
<accession>A0A1M5I7U1</accession>
<proteinExistence type="predicted"/>
<gene>
    <name evidence="1" type="ORF">SAMN05444008_12240</name>
</gene>